<name>A0A9N8H432_9STRA</name>
<accession>A0A9N8H432</accession>
<sequence>MMKLAVVLALLSFLPAVHGQGGAVNDPILAGYDLVAYHSLDSLDDGVPGSPDFQTRHKGYLYYFSSQDNLDIFLANPEPYLPAYGGFCAWGVAWEYEDDGWPWAADHMGPPCGPRDGWALLTDESTGQRRLYCSIWRSYQDDFNRRQEEGIRLANQRWVEWYGSLDAGPMNHGCYAWNWQSCFAESIYDPSNPVTEAADPTATPTMAPTQSHTLFEPGQASGLTTVWSDPMAALGGVLSFQWTLEDVDSIRPLLIVDLLYEMDEEELPLASGDNFYLGFGVAEQVMEGALVVCAPTTGGATTVAKSSGLDGAGSGTGSSCKTYLGSGMGITAPNSDPVQPTVLESERNETHYRVRFSANLFACWSNPVWPARVLFSRGLVSGNGDPMPHLNNPLHRQAVKGVEFLSVIRGDNGMAANATTDGPPPPLELDPLPSDVIVNVGGTLGSLVLLNGRVTLNYGLYRYSNQDEEVVHIKLLNVPYNPLDDEDEEHTYIGFGFATDTMSGLVMTCMPSSQIDNDGNTTELFATCHQWRGLGTNLYPRALETDAGGWFLTNLEGNGTHLNYTLAGRVADVLDEAETVEGRIDSDSNLRAIVAVGRAAPDTGTPLMHTSRDRTPLVLDKLAVMAQGSVSQLKAGDSGSSAASSHASSSSGTAVPTFQCLSLVMGLVASFLISAV</sequence>
<evidence type="ECO:0000313" key="4">
    <source>
        <dbReference type="Proteomes" id="UP001153069"/>
    </source>
</evidence>
<dbReference type="OrthoDB" id="161814at2759"/>
<keyword evidence="1" id="KW-0732">Signal</keyword>
<evidence type="ECO:0000259" key="2">
    <source>
        <dbReference type="Pfam" id="PF04945"/>
    </source>
</evidence>
<dbReference type="EMBL" id="CAICTM010000074">
    <property type="protein sequence ID" value="CAB9500081.1"/>
    <property type="molecule type" value="Genomic_DNA"/>
</dbReference>
<feature type="signal peptide" evidence="1">
    <location>
        <begin position="1"/>
        <end position="19"/>
    </location>
</feature>
<feature type="chain" id="PRO_5040304271" evidence="1">
    <location>
        <begin position="20"/>
        <end position="676"/>
    </location>
</feature>
<comment type="caution">
    <text evidence="3">The sequence shown here is derived from an EMBL/GenBank/DDBJ whole genome shotgun (WGS) entry which is preliminary data.</text>
</comment>
<proteinExistence type="predicted"/>
<protein>
    <submittedName>
        <fullName evidence="3">YHS domain-containing protein</fullName>
    </submittedName>
</protein>
<keyword evidence="4" id="KW-1185">Reference proteome</keyword>
<reference evidence="3" key="1">
    <citation type="submission" date="2020-06" db="EMBL/GenBank/DDBJ databases">
        <authorList>
            <consortium name="Plant Systems Biology data submission"/>
        </authorList>
    </citation>
    <scope>NUCLEOTIDE SEQUENCE</scope>
    <source>
        <strain evidence="3">D6</strain>
    </source>
</reference>
<dbReference type="InterPro" id="IPR007029">
    <property type="entry name" value="YHS_dom"/>
</dbReference>
<feature type="domain" description="YHS" evidence="2">
    <location>
        <begin position="51"/>
        <end position="83"/>
    </location>
</feature>
<evidence type="ECO:0000313" key="3">
    <source>
        <dbReference type="EMBL" id="CAB9500081.1"/>
    </source>
</evidence>
<dbReference type="Proteomes" id="UP001153069">
    <property type="component" value="Unassembled WGS sequence"/>
</dbReference>
<dbReference type="AlphaFoldDB" id="A0A9N8H432"/>
<dbReference type="Pfam" id="PF04945">
    <property type="entry name" value="YHS"/>
    <property type="match status" value="1"/>
</dbReference>
<gene>
    <name evidence="3" type="ORF">SEMRO_75_G041230.1</name>
</gene>
<evidence type="ECO:0000256" key="1">
    <source>
        <dbReference type="SAM" id="SignalP"/>
    </source>
</evidence>
<organism evidence="3 4">
    <name type="scientific">Seminavis robusta</name>
    <dbReference type="NCBI Taxonomy" id="568900"/>
    <lineage>
        <taxon>Eukaryota</taxon>
        <taxon>Sar</taxon>
        <taxon>Stramenopiles</taxon>
        <taxon>Ochrophyta</taxon>
        <taxon>Bacillariophyta</taxon>
        <taxon>Bacillariophyceae</taxon>
        <taxon>Bacillariophycidae</taxon>
        <taxon>Naviculales</taxon>
        <taxon>Naviculaceae</taxon>
        <taxon>Seminavis</taxon>
    </lineage>
</organism>